<evidence type="ECO:0000313" key="2">
    <source>
        <dbReference type="EMBL" id="ABY72719.1"/>
    </source>
</evidence>
<feature type="region of interest" description="Disordered" evidence="1">
    <location>
        <begin position="1"/>
        <end position="59"/>
    </location>
</feature>
<sequence>MEESKSTEEQNFQSEGVVSSVSKMPTINSSESSPISDSGSKSDSDSKDDDAGSGGVNQS</sequence>
<dbReference type="RefSeq" id="WP_012262431.1">
    <property type="nucleotide sequence ID" value="NC_010263.3"/>
</dbReference>
<protein>
    <submittedName>
        <fullName evidence="2">Uncharacterized protein</fullName>
    </submittedName>
</protein>
<dbReference type="HOGENOM" id="CLU_2957765_0_0_5"/>
<evidence type="ECO:0000313" key="3">
    <source>
        <dbReference type="Proteomes" id="UP000000796"/>
    </source>
</evidence>
<organism evidence="2 3">
    <name type="scientific">Rickettsia rickettsii (strain Iowa)</name>
    <dbReference type="NCBI Taxonomy" id="452659"/>
    <lineage>
        <taxon>Bacteria</taxon>
        <taxon>Pseudomonadati</taxon>
        <taxon>Pseudomonadota</taxon>
        <taxon>Alphaproteobacteria</taxon>
        <taxon>Rickettsiales</taxon>
        <taxon>Rickettsiaceae</taxon>
        <taxon>Rickettsieae</taxon>
        <taxon>Rickettsia</taxon>
        <taxon>spotted fever group</taxon>
    </lineage>
</organism>
<gene>
    <name evidence="2" type="ordered locus">RrIowa_0891</name>
</gene>
<keyword evidence="3" id="KW-1185">Reference proteome</keyword>
<reference evidence="2 3" key="1">
    <citation type="journal article" date="2008" name="Infect. Immun.">
        <title>Genomic comparison of virulent Rickettsia rickettsii Sheila Smith and avirulent Rickettsia rickettsii Iowa.</title>
        <authorList>
            <person name="Ellison D.W."/>
            <person name="Clark T.R."/>
            <person name="Sturdevant D.E."/>
            <person name="Virtaneva K."/>
            <person name="Porcella S.F."/>
            <person name="Hackstadt T."/>
        </authorList>
    </citation>
    <scope>NUCLEOTIDE SEQUENCE [LARGE SCALE GENOMIC DNA]</scope>
    <source>
        <strain evidence="2 3">Iowa</strain>
    </source>
</reference>
<reference evidence="2 3" key="2">
    <citation type="journal article" date="2015" name="Infect. Immun.">
        <title>Comparative genome sequencing of Rickettsia rickettsii strains that differ in virulence.</title>
        <authorList>
            <person name="Clark T.R."/>
            <person name="Noriea N.F."/>
            <person name="Bublitz D.C."/>
            <person name="Ellison D.W."/>
            <person name="Martens C."/>
            <person name="Lutter E.I."/>
            <person name="Hackstadt T."/>
        </authorList>
    </citation>
    <scope>NUCLEOTIDE SEQUENCE [LARGE SCALE GENOMIC DNA]</scope>
    <source>
        <strain evidence="2 3">Iowa</strain>
    </source>
</reference>
<accession>B0BXZ3</accession>
<feature type="compositionally biased region" description="Polar residues" evidence="1">
    <location>
        <begin position="9"/>
        <end position="28"/>
    </location>
</feature>
<proteinExistence type="predicted"/>
<dbReference type="EMBL" id="CP000766">
    <property type="protein sequence ID" value="ABY72719.1"/>
    <property type="molecule type" value="Genomic_DNA"/>
</dbReference>
<dbReference type="Proteomes" id="UP000000796">
    <property type="component" value="Chromosome"/>
</dbReference>
<dbReference type="AlphaFoldDB" id="B0BXZ3"/>
<name>B0BXZ3_RICRO</name>
<dbReference type="KEGG" id="rrj:RrIowa_0891"/>
<evidence type="ECO:0000256" key="1">
    <source>
        <dbReference type="SAM" id="MobiDB-lite"/>
    </source>
</evidence>
<feature type="compositionally biased region" description="Low complexity" evidence="1">
    <location>
        <begin position="29"/>
        <end position="39"/>
    </location>
</feature>